<accession>A0A2N9JAE2</accession>
<sequence>MLEEEEPRPAQTKTSSCAQVFTRRNKGIVIKDPSVVKDLASELAKANQVIASQRQEIIALSIKAHQDPNIEIIEPTLEDVGQTTALVLATLSPDAKPLNQQPLLDT</sequence>
<organism evidence="1">
    <name type="scientific">Fagus sylvatica</name>
    <name type="common">Beechnut</name>
    <dbReference type="NCBI Taxonomy" id="28930"/>
    <lineage>
        <taxon>Eukaryota</taxon>
        <taxon>Viridiplantae</taxon>
        <taxon>Streptophyta</taxon>
        <taxon>Embryophyta</taxon>
        <taxon>Tracheophyta</taxon>
        <taxon>Spermatophyta</taxon>
        <taxon>Magnoliopsida</taxon>
        <taxon>eudicotyledons</taxon>
        <taxon>Gunneridae</taxon>
        <taxon>Pentapetalae</taxon>
        <taxon>rosids</taxon>
        <taxon>fabids</taxon>
        <taxon>Fagales</taxon>
        <taxon>Fagaceae</taxon>
        <taxon>Fagus</taxon>
    </lineage>
</organism>
<evidence type="ECO:0000313" key="1">
    <source>
        <dbReference type="EMBL" id="SPD33848.1"/>
    </source>
</evidence>
<dbReference type="EMBL" id="OIVN01006476">
    <property type="protein sequence ID" value="SPD33848.1"/>
    <property type="molecule type" value="Genomic_DNA"/>
</dbReference>
<reference evidence="1" key="1">
    <citation type="submission" date="2018-02" db="EMBL/GenBank/DDBJ databases">
        <authorList>
            <person name="Cohen D.B."/>
            <person name="Kent A.D."/>
        </authorList>
    </citation>
    <scope>NUCLEOTIDE SEQUENCE</scope>
</reference>
<proteinExistence type="predicted"/>
<dbReference type="AlphaFoldDB" id="A0A2N9JAE2"/>
<name>A0A2N9JAE2_FAGSY</name>
<protein>
    <submittedName>
        <fullName evidence="1">Uncharacterized protein</fullName>
    </submittedName>
</protein>
<gene>
    <name evidence="1" type="ORF">FSB_LOCUS61730</name>
</gene>